<comment type="subcellular location">
    <subcellularLocation>
        <location evidence="5">Cell membrane</location>
        <topology evidence="5">Multi-pass membrane protein</topology>
    </subcellularLocation>
    <subcellularLocation>
        <location evidence="1">Membrane</location>
        <topology evidence="1">Multi-pass membrane protein</topology>
    </subcellularLocation>
</comment>
<gene>
    <name evidence="7" type="ORF">VLY81_03870</name>
</gene>
<evidence type="ECO:0000256" key="1">
    <source>
        <dbReference type="ARBA" id="ARBA00004141"/>
    </source>
</evidence>
<dbReference type="PANTHER" id="PTHR43027:SF1">
    <property type="entry name" value="DOXORUBICIN RESISTANCE ABC TRANSPORTER PERMEASE PROTEIN DRRC-RELATED"/>
    <property type="match status" value="1"/>
</dbReference>
<keyword evidence="8" id="KW-1185">Reference proteome</keyword>
<keyword evidence="5" id="KW-1003">Cell membrane</keyword>
<dbReference type="InterPro" id="IPR052902">
    <property type="entry name" value="ABC-2_transporter"/>
</dbReference>
<dbReference type="EMBL" id="CP141614">
    <property type="protein sequence ID" value="WRP15313.1"/>
    <property type="molecule type" value="Genomic_DNA"/>
</dbReference>
<dbReference type="InterPro" id="IPR047817">
    <property type="entry name" value="ABC2_TM_bact-type"/>
</dbReference>
<dbReference type="Proteomes" id="UP001333102">
    <property type="component" value="Chromosome"/>
</dbReference>
<evidence type="ECO:0000256" key="5">
    <source>
        <dbReference type="RuleBase" id="RU361157"/>
    </source>
</evidence>
<feature type="transmembrane region" description="Helical" evidence="5">
    <location>
        <begin position="141"/>
        <end position="166"/>
    </location>
</feature>
<organism evidence="7 8">
    <name type="scientific">Geochorda subterranea</name>
    <dbReference type="NCBI Taxonomy" id="3109564"/>
    <lineage>
        <taxon>Bacteria</taxon>
        <taxon>Bacillati</taxon>
        <taxon>Bacillota</taxon>
        <taxon>Limnochordia</taxon>
        <taxon>Limnochordales</taxon>
        <taxon>Geochordaceae</taxon>
        <taxon>Geochorda</taxon>
    </lineage>
</organism>
<keyword evidence="4 5" id="KW-0472">Membrane</keyword>
<reference evidence="8" key="1">
    <citation type="submission" date="2023-12" db="EMBL/GenBank/DDBJ databases">
        <title>Novel isolates from deep terrestrial aquifers shed light on the physiology and ecology of the class Limnochordia.</title>
        <authorList>
            <person name="Karnachuk O.V."/>
            <person name="Lukina A.P."/>
            <person name="Avakyan M.R."/>
            <person name="Kadnikov V."/>
            <person name="Begmatov S."/>
            <person name="Beletsky A.V."/>
            <person name="Mardanov A.V."/>
            <person name="Ravin N.V."/>
        </authorList>
    </citation>
    <scope>NUCLEOTIDE SEQUENCE [LARGE SCALE GENOMIC DNA]</scope>
    <source>
        <strain evidence="8">LN</strain>
    </source>
</reference>
<evidence type="ECO:0000256" key="4">
    <source>
        <dbReference type="ARBA" id="ARBA00023136"/>
    </source>
</evidence>
<accession>A0ABZ1BT07</accession>
<dbReference type="RefSeq" id="WP_324669714.1">
    <property type="nucleotide sequence ID" value="NZ_CP141614.1"/>
</dbReference>
<feature type="transmembrane region" description="Helical" evidence="5">
    <location>
        <begin position="186"/>
        <end position="210"/>
    </location>
</feature>
<feature type="transmembrane region" description="Helical" evidence="5">
    <location>
        <begin position="88"/>
        <end position="111"/>
    </location>
</feature>
<dbReference type="PIRSF" id="PIRSF006648">
    <property type="entry name" value="DrrB"/>
    <property type="match status" value="1"/>
</dbReference>
<feature type="transmembrane region" description="Helical" evidence="5">
    <location>
        <begin position="222"/>
        <end position="248"/>
    </location>
</feature>
<evidence type="ECO:0000259" key="6">
    <source>
        <dbReference type="PROSITE" id="PS51012"/>
    </source>
</evidence>
<evidence type="ECO:0000313" key="8">
    <source>
        <dbReference type="Proteomes" id="UP001333102"/>
    </source>
</evidence>
<dbReference type="Pfam" id="PF01061">
    <property type="entry name" value="ABC2_membrane"/>
    <property type="match status" value="1"/>
</dbReference>
<protein>
    <recommendedName>
        <fullName evidence="5">Transport permease protein</fullName>
    </recommendedName>
</protein>
<evidence type="ECO:0000313" key="7">
    <source>
        <dbReference type="EMBL" id="WRP15313.1"/>
    </source>
</evidence>
<dbReference type="PANTHER" id="PTHR43027">
    <property type="entry name" value="DOXORUBICIN RESISTANCE ABC TRANSPORTER PERMEASE PROTEIN DRRC-RELATED"/>
    <property type="match status" value="1"/>
</dbReference>
<dbReference type="InterPro" id="IPR013525">
    <property type="entry name" value="ABC2_TM"/>
</dbReference>
<dbReference type="PRINTS" id="PR00164">
    <property type="entry name" value="ABC2TRNSPORT"/>
</dbReference>
<keyword evidence="5" id="KW-0813">Transport</keyword>
<sequence length="269" mass="29426">MTRRALRAAWARAYVRAVAANRELSWLFFDVALPVLASAGYVYVYRALGAPETYVAFVALGGAMTAYWLNVLWNMASQLFWEKQSGNLEAYIVAPAPLMAILVGMATGALIQTTLRAVAIVAAAVLWFDVPLAVQDPVGLAGAFLVTMVALYGLGMVMASLFLVHGREAWHLSLMLQEPVYLASGFYFPVRALGFWLTAAASVIPLTLGLDAMRQSLYGPEVAMAVLPVRVEVAILAGLAALFTWAAWRVLAWMERRARAEGRLTLRWQ</sequence>
<name>A0ABZ1BT07_9FIRM</name>
<dbReference type="InterPro" id="IPR000412">
    <property type="entry name" value="ABC_2_transport"/>
</dbReference>
<evidence type="ECO:0000256" key="3">
    <source>
        <dbReference type="ARBA" id="ARBA00022989"/>
    </source>
</evidence>
<feature type="transmembrane region" description="Helical" evidence="5">
    <location>
        <begin position="117"/>
        <end position="134"/>
    </location>
</feature>
<keyword evidence="3 5" id="KW-1133">Transmembrane helix</keyword>
<comment type="similarity">
    <text evidence="5">Belongs to the ABC-2 integral membrane protein family.</text>
</comment>
<keyword evidence="2 5" id="KW-0812">Transmembrane</keyword>
<dbReference type="PROSITE" id="PS51012">
    <property type="entry name" value="ABC_TM2"/>
    <property type="match status" value="1"/>
</dbReference>
<evidence type="ECO:0000256" key="2">
    <source>
        <dbReference type="ARBA" id="ARBA00022692"/>
    </source>
</evidence>
<feature type="transmembrane region" description="Helical" evidence="5">
    <location>
        <begin position="54"/>
        <end position="76"/>
    </location>
</feature>
<feature type="domain" description="ABC transmembrane type-2" evidence="6">
    <location>
        <begin position="25"/>
        <end position="254"/>
    </location>
</feature>
<proteinExistence type="inferred from homology"/>